<evidence type="ECO:0000313" key="2">
    <source>
        <dbReference type="Proteomes" id="UP000050525"/>
    </source>
</evidence>
<gene>
    <name evidence="1" type="ORF">Y1Q_0004832</name>
</gene>
<name>A0A151NRV1_ALLMI</name>
<dbReference type="Proteomes" id="UP000050525">
    <property type="component" value="Unassembled WGS sequence"/>
</dbReference>
<protein>
    <submittedName>
        <fullName evidence="1">Uncharacterized protein</fullName>
    </submittedName>
</protein>
<sequence length="84" mass="9345">MRRLLALEKRHVETLEWQAILVVKAMEATEEDHSVLDTIQVLLIHLRATCCPAPGHSSAFPLASTHCPAAGSPMAWDEVQQHLH</sequence>
<dbReference type="EMBL" id="AKHW03002337">
    <property type="protein sequence ID" value="KYO39195.1"/>
    <property type="molecule type" value="Genomic_DNA"/>
</dbReference>
<accession>A0A151NRV1</accession>
<proteinExistence type="predicted"/>
<comment type="caution">
    <text evidence="1">The sequence shown here is derived from an EMBL/GenBank/DDBJ whole genome shotgun (WGS) entry which is preliminary data.</text>
</comment>
<organism evidence="1 2">
    <name type="scientific">Alligator mississippiensis</name>
    <name type="common">American alligator</name>
    <dbReference type="NCBI Taxonomy" id="8496"/>
    <lineage>
        <taxon>Eukaryota</taxon>
        <taxon>Metazoa</taxon>
        <taxon>Chordata</taxon>
        <taxon>Craniata</taxon>
        <taxon>Vertebrata</taxon>
        <taxon>Euteleostomi</taxon>
        <taxon>Archelosauria</taxon>
        <taxon>Archosauria</taxon>
        <taxon>Crocodylia</taxon>
        <taxon>Alligatoridae</taxon>
        <taxon>Alligatorinae</taxon>
        <taxon>Alligator</taxon>
    </lineage>
</organism>
<reference evidence="1 2" key="1">
    <citation type="journal article" date="2012" name="Genome Biol.">
        <title>Sequencing three crocodilian genomes to illuminate the evolution of archosaurs and amniotes.</title>
        <authorList>
            <person name="St John J.A."/>
            <person name="Braun E.L."/>
            <person name="Isberg S.R."/>
            <person name="Miles L.G."/>
            <person name="Chong A.Y."/>
            <person name="Gongora J."/>
            <person name="Dalzell P."/>
            <person name="Moran C."/>
            <person name="Bed'hom B."/>
            <person name="Abzhanov A."/>
            <person name="Burgess S.C."/>
            <person name="Cooksey A.M."/>
            <person name="Castoe T.A."/>
            <person name="Crawford N.G."/>
            <person name="Densmore L.D."/>
            <person name="Drew J.C."/>
            <person name="Edwards S.V."/>
            <person name="Faircloth B.C."/>
            <person name="Fujita M.K."/>
            <person name="Greenwold M.J."/>
            <person name="Hoffmann F.G."/>
            <person name="Howard J.M."/>
            <person name="Iguchi T."/>
            <person name="Janes D.E."/>
            <person name="Khan S.Y."/>
            <person name="Kohno S."/>
            <person name="de Koning A.J."/>
            <person name="Lance S.L."/>
            <person name="McCarthy F.M."/>
            <person name="McCormack J.E."/>
            <person name="Merchant M.E."/>
            <person name="Peterson D.G."/>
            <person name="Pollock D.D."/>
            <person name="Pourmand N."/>
            <person name="Raney B.J."/>
            <person name="Roessler K.A."/>
            <person name="Sanford J.R."/>
            <person name="Sawyer R.H."/>
            <person name="Schmidt C.J."/>
            <person name="Triplett E.W."/>
            <person name="Tuberville T.D."/>
            <person name="Venegas-Anaya M."/>
            <person name="Howard J.T."/>
            <person name="Jarvis E.D."/>
            <person name="Guillette L.J.Jr."/>
            <person name="Glenn T.C."/>
            <person name="Green R.E."/>
            <person name="Ray D.A."/>
        </authorList>
    </citation>
    <scope>NUCLEOTIDE SEQUENCE [LARGE SCALE GENOMIC DNA]</scope>
    <source>
        <strain evidence="1">KSC_2009_1</strain>
    </source>
</reference>
<evidence type="ECO:0000313" key="1">
    <source>
        <dbReference type="EMBL" id="KYO39195.1"/>
    </source>
</evidence>
<keyword evidence="2" id="KW-1185">Reference proteome</keyword>
<dbReference type="AlphaFoldDB" id="A0A151NRV1"/>